<dbReference type="Proteomes" id="UP001500212">
    <property type="component" value="Unassembled WGS sequence"/>
</dbReference>
<dbReference type="EMBL" id="BAABHJ010000008">
    <property type="protein sequence ID" value="GAA4609037.1"/>
    <property type="molecule type" value="Genomic_DNA"/>
</dbReference>
<comment type="caution">
    <text evidence="2">The sequence shown here is derived from an EMBL/GenBank/DDBJ whole genome shotgun (WGS) entry which is preliminary data.</text>
</comment>
<reference evidence="3" key="1">
    <citation type="journal article" date="2019" name="Int. J. Syst. Evol. Microbiol.">
        <title>The Global Catalogue of Microorganisms (GCM) 10K type strain sequencing project: providing services to taxonomists for standard genome sequencing and annotation.</title>
        <authorList>
            <consortium name="The Broad Institute Genomics Platform"/>
            <consortium name="The Broad Institute Genome Sequencing Center for Infectious Disease"/>
            <person name="Wu L."/>
            <person name="Ma J."/>
        </authorList>
    </citation>
    <scope>NUCLEOTIDE SEQUENCE [LARGE SCALE GENOMIC DNA]</scope>
    <source>
        <strain evidence="3">JCM 17938</strain>
    </source>
</reference>
<name>A0ABP8TIC0_9ACTN</name>
<proteinExistence type="predicted"/>
<feature type="region of interest" description="Disordered" evidence="1">
    <location>
        <begin position="1"/>
        <end position="72"/>
    </location>
</feature>
<evidence type="ECO:0000313" key="2">
    <source>
        <dbReference type="EMBL" id="GAA4609037.1"/>
    </source>
</evidence>
<protein>
    <recommendedName>
        <fullName evidence="4">DUF2795 domain-containing protein</fullName>
    </recommendedName>
</protein>
<feature type="compositionally biased region" description="Basic and acidic residues" evidence="1">
    <location>
        <begin position="1"/>
        <end position="20"/>
    </location>
</feature>
<evidence type="ECO:0000256" key="1">
    <source>
        <dbReference type="SAM" id="MobiDB-lite"/>
    </source>
</evidence>
<accession>A0ABP8TIC0</accession>
<evidence type="ECO:0008006" key="4">
    <source>
        <dbReference type="Google" id="ProtNLM"/>
    </source>
</evidence>
<sequence length="121" mass="13213">MQRESDKQGTAQDEHLRKETNNLIRGSGTTRSEHGETGGDAPARPARPARGMSPAEVARRAELSRHLPPSEFPADRRRLLAHLRSKGAPDSVVEAISGLPEGKEFHTIGDIVREIGLPARH</sequence>
<keyword evidence="3" id="KW-1185">Reference proteome</keyword>
<gene>
    <name evidence="2" type="ORF">GCM10023195_36030</name>
</gene>
<organism evidence="2 3">
    <name type="scientific">Actinoallomurus liliacearum</name>
    <dbReference type="NCBI Taxonomy" id="1080073"/>
    <lineage>
        <taxon>Bacteria</taxon>
        <taxon>Bacillati</taxon>
        <taxon>Actinomycetota</taxon>
        <taxon>Actinomycetes</taxon>
        <taxon>Streptosporangiales</taxon>
        <taxon>Thermomonosporaceae</taxon>
        <taxon>Actinoallomurus</taxon>
    </lineage>
</organism>
<dbReference type="InterPro" id="IPR021527">
    <property type="entry name" value="DUF2795"/>
</dbReference>
<dbReference type="Pfam" id="PF11387">
    <property type="entry name" value="DUF2795"/>
    <property type="match status" value="1"/>
</dbReference>
<feature type="compositionally biased region" description="Polar residues" evidence="1">
    <location>
        <begin position="21"/>
        <end position="30"/>
    </location>
</feature>
<dbReference type="RefSeq" id="WP_345354949.1">
    <property type="nucleotide sequence ID" value="NZ_BAABHJ010000008.1"/>
</dbReference>
<feature type="compositionally biased region" description="Low complexity" evidence="1">
    <location>
        <begin position="41"/>
        <end position="50"/>
    </location>
</feature>
<evidence type="ECO:0000313" key="3">
    <source>
        <dbReference type="Proteomes" id="UP001500212"/>
    </source>
</evidence>